<proteinExistence type="predicted"/>
<evidence type="ECO:0000313" key="2">
    <source>
        <dbReference type="EMBL" id="EME69729.1"/>
    </source>
</evidence>
<sequence>MGDWILQWWPIISAVLGSLLGGLGMWTAWSARKQFVTHDQFSEFRDTHESAHDEVTDRFARGEIRFERLESTLADLPTKGDIADLKIQMERLGGDIRVVTAILHRVETPVRSMVEGALEAHLK</sequence>
<dbReference type="RefSeq" id="WP_008617714.1">
    <property type="nucleotide sequence ID" value="NZ_AONQ01000028.1"/>
</dbReference>
<dbReference type="AlphaFoldDB" id="M3AB48"/>
<reference evidence="2 3" key="1">
    <citation type="journal article" date="2014" name="Genome Announc.">
        <title>Draft Genome Sequence of Magnetospirillum sp. Strain SO-1, a Freshwater Magnetotactic Bacterium Isolated from the Ol'khovka River, Russia.</title>
        <authorList>
            <person name="Grouzdev D.S."/>
            <person name="Dziuba M.V."/>
            <person name="Sukhacheva M.S."/>
            <person name="Mardanov A.V."/>
            <person name="Beletskiy A.V."/>
            <person name="Kuznetsov B.B."/>
            <person name="Skryabin K.G."/>
        </authorList>
    </citation>
    <scope>NUCLEOTIDE SEQUENCE [LARGE SCALE GENOMIC DNA]</scope>
    <source>
        <strain evidence="2 3">SO-1</strain>
    </source>
</reference>
<dbReference type="OrthoDB" id="7916371at2"/>
<keyword evidence="1" id="KW-0812">Transmembrane</keyword>
<gene>
    <name evidence="2" type="ORF">H261_11864</name>
</gene>
<keyword evidence="3" id="KW-1185">Reference proteome</keyword>
<protein>
    <recommendedName>
        <fullName evidence="4">DUF2730 family protein</fullName>
    </recommendedName>
</protein>
<evidence type="ECO:0000313" key="3">
    <source>
        <dbReference type="Proteomes" id="UP000011744"/>
    </source>
</evidence>
<name>M3AB48_9PROT</name>
<dbReference type="STRING" id="1244869.H261_11864"/>
<evidence type="ECO:0000256" key="1">
    <source>
        <dbReference type="SAM" id="Phobius"/>
    </source>
</evidence>
<dbReference type="Proteomes" id="UP000011744">
    <property type="component" value="Unassembled WGS sequence"/>
</dbReference>
<dbReference type="InterPro" id="IPR020269">
    <property type="entry name" value="Phage_Mu_Releasin"/>
</dbReference>
<comment type="caution">
    <text evidence="2">The sequence shown here is derived from an EMBL/GenBank/DDBJ whole genome shotgun (WGS) entry which is preliminary data.</text>
</comment>
<dbReference type="EMBL" id="AONQ01000028">
    <property type="protein sequence ID" value="EME69729.1"/>
    <property type="molecule type" value="Genomic_DNA"/>
</dbReference>
<keyword evidence="1" id="KW-1133">Transmembrane helix</keyword>
<keyword evidence="1" id="KW-0472">Membrane</keyword>
<organism evidence="2 3">
    <name type="scientific">Paramagnetospirillum caucaseum</name>
    <dbReference type="NCBI Taxonomy" id="1244869"/>
    <lineage>
        <taxon>Bacteria</taxon>
        <taxon>Pseudomonadati</taxon>
        <taxon>Pseudomonadota</taxon>
        <taxon>Alphaproteobacteria</taxon>
        <taxon>Rhodospirillales</taxon>
        <taxon>Magnetospirillaceae</taxon>
        <taxon>Paramagnetospirillum</taxon>
    </lineage>
</organism>
<dbReference type="Pfam" id="PF10805">
    <property type="entry name" value="DUF2730"/>
    <property type="match status" value="1"/>
</dbReference>
<dbReference type="PATRIC" id="fig|1244869.3.peg.2390"/>
<accession>M3AB48</accession>
<feature type="transmembrane region" description="Helical" evidence="1">
    <location>
        <begin position="6"/>
        <end position="29"/>
    </location>
</feature>
<evidence type="ECO:0008006" key="4">
    <source>
        <dbReference type="Google" id="ProtNLM"/>
    </source>
</evidence>